<sequence>MSETEVKEFVRPTVEVNTYKKANPLKAKVLENRILFREGDENDVRHIVLDAREMNYLDGQSVGVLPPGLNEKGNPHAVRLYSIASLASRIEGSENLTLCVKRAITKDEATGQVYRGVASNFLCDAKPGDEITLTGPAGRKFALPITEDINRPYIFIATGTGIAPFRGFLQRLFKHTPGFNAPVYLLFGVKTKAELLYHEEFIQYTQPNFLYLKALSREMKNASGGRYYVGDLIHDHGGKLWPVIHDERSIIYMCGLKGMEAGVSGAINALAKQNGAGDDYYAKLEHRIVEEVY</sequence>
<evidence type="ECO:0000256" key="4">
    <source>
        <dbReference type="ARBA" id="ARBA00022857"/>
    </source>
</evidence>
<keyword evidence="4 6" id="KW-0521">NADP</keyword>
<dbReference type="AlphaFoldDB" id="I4BAU0"/>
<dbReference type="Gene3D" id="2.40.30.10">
    <property type="entry name" value="Translation factors"/>
    <property type="match status" value="1"/>
</dbReference>
<dbReference type="PROSITE" id="PS51384">
    <property type="entry name" value="FAD_FR"/>
    <property type="match status" value="1"/>
</dbReference>
<evidence type="ECO:0000313" key="9">
    <source>
        <dbReference type="EMBL" id="AFM14397.1"/>
    </source>
</evidence>
<dbReference type="InterPro" id="IPR015701">
    <property type="entry name" value="FNR"/>
</dbReference>
<dbReference type="SUPFAM" id="SSF52343">
    <property type="entry name" value="Ferredoxin reductase-like, C-terminal NADP-linked domain"/>
    <property type="match status" value="1"/>
</dbReference>
<proteinExistence type="predicted"/>
<gene>
    <name evidence="9" type="ordered locus">Turpa_3763</name>
</gene>
<keyword evidence="2 6" id="KW-0285">Flavoprotein</keyword>
<feature type="domain" description="FAD-binding FR-type" evidence="8">
    <location>
        <begin position="22"/>
        <end position="143"/>
    </location>
</feature>
<feature type="binding site" evidence="7">
    <location>
        <position position="101"/>
    </location>
    <ligand>
        <name>NADP(+)</name>
        <dbReference type="ChEBI" id="CHEBI:58349"/>
    </ligand>
</feature>
<comment type="cofactor">
    <cofactor evidence="1">
        <name>FAD</name>
        <dbReference type="ChEBI" id="CHEBI:57692"/>
    </cofactor>
</comment>
<dbReference type="SUPFAM" id="SSF63380">
    <property type="entry name" value="Riboflavin synthase domain-like"/>
    <property type="match status" value="1"/>
</dbReference>
<dbReference type="InterPro" id="IPR039261">
    <property type="entry name" value="FNR_nucleotide-bd"/>
</dbReference>
<dbReference type="InterPro" id="IPR017938">
    <property type="entry name" value="Riboflavin_synthase-like_b-brl"/>
</dbReference>
<keyword evidence="5 6" id="KW-0560">Oxidoreductase</keyword>
<dbReference type="InterPro" id="IPR017927">
    <property type="entry name" value="FAD-bd_FR_type"/>
</dbReference>
<dbReference type="HOGENOM" id="CLU_053066_0_0_12"/>
<evidence type="ECO:0000256" key="2">
    <source>
        <dbReference type="ARBA" id="ARBA00022630"/>
    </source>
</evidence>
<dbReference type="STRING" id="869212.Turpa_3763"/>
<name>I4BAU0_TURPD</name>
<dbReference type="Gene3D" id="3.40.50.80">
    <property type="entry name" value="Nucleotide-binding domain of ferredoxin-NADP reductase (FNR) module"/>
    <property type="match status" value="1"/>
</dbReference>
<evidence type="ECO:0000256" key="1">
    <source>
        <dbReference type="ARBA" id="ARBA00001974"/>
    </source>
</evidence>
<dbReference type="Proteomes" id="UP000006048">
    <property type="component" value="Chromosome"/>
</dbReference>
<evidence type="ECO:0000256" key="6">
    <source>
        <dbReference type="PIRNR" id="PIRNR000361"/>
    </source>
</evidence>
<evidence type="ECO:0000256" key="7">
    <source>
        <dbReference type="PIRSR" id="PIRSR000361-1"/>
    </source>
</evidence>
<dbReference type="KEGG" id="tpx:Turpa_3763"/>
<feature type="binding site" evidence="7">
    <location>
        <position position="82"/>
    </location>
    <ligand>
        <name>NADP(+)</name>
        <dbReference type="ChEBI" id="CHEBI:58349"/>
    </ligand>
</feature>
<dbReference type="InterPro" id="IPR001709">
    <property type="entry name" value="Flavoprot_Pyr_Nucl_cyt_Rdtase"/>
</dbReference>
<feature type="binding site" evidence="7">
    <location>
        <begin position="255"/>
        <end position="256"/>
    </location>
    <ligand>
        <name>NADP(+)</name>
        <dbReference type="ChEBI" id="CHEBI:58349"/>
    </ligand>
</feature>
<evidence type="ECO:0000259" key="8">
    <source>
        <dbReference type="PROSITE" id="PS51384"/>
    </source>
</evidence>
<dbReference type="InterPro" id="IPR001433">
    <property type="entry name" value="OxRdtase_FAD/NAD-bd"/>
</dbReference>
<dbReference type="Pfam" id="PF00175">
    <property type="entry name" value="NAD_binding_1"/>
    <property type="match status" value="1"/>
</dbReference>
<dbReference type="EMBL" id="CP002959">
    <property type="protein sequence ID" value="AFM14397.1"/>
    <property type="molecule type" value="Genomic_DNA"/>
</dbReference>
<accession>I4BAU0</accession>
<reference evidence="9 10" key="1">
    <citation type="submission" date="2012-06" db="EMBL/GenBank/DDBJ databases">
        <title>The complete chromosome of genome of Turneriella parva DSM 21527.</title>
        <authorList>
            <consortium name="US DOE Joint Genome Institute (JGI-PGF)"/>
            <person name="Lucas S."/>
            <person name="Han J."/>
            <person name="Lapidus A."/>
            <person name="Bruce D."/>
            <person name="Goodwin L."/>
            <person name="Pitluck S."/>
            <person name="Peters L."/>
            <person name="Kyrpides N."/>
            <person name="Mavromatis K."/>
            <person name="Ivanova N."/>
            <person name="Mikhailova N."/>
            <person name="Chertkov O."/>
            <person name="Detter J.C."/>
            <person name="Tapia R."/>
            <person name="Han C."/>
            <person name="Land M."/>
            <person name="Hauser L."/>
            <person name="Markowitz V."/>
            <person name="Cheng J.-F."/>
            <person name="Hugenholtz P."/>
            <person name="Woyke T."/>
            <person name="Wu D."/>
            <person name="Gronow S."/>
            <person name="Wellnitz S."/>
            <person name="Brambilla E."/>
            <person name="Klenk H.-P."/>
            <person name="Eisen J.A."/>
        </authorList>
    </citation>
    <scope>NUCLEOTIDE SEQUENCE [LARGE SCALE GENOMIC DNA]</scope>
    <source>
        <strain evidence="10">ATCC BAA-1111 / DSM 21527 / NCTC 11395 / H</strain>
    </source>
</reference>
<keyword evidence="3 6" id="KW-0274">FAD</keyword>
<dbReference type="PRINTS" id="PR00371">
    <property type="entry name" value="FPNCR"/>
</dbReference>
<organism evidence="9 10">
    <name type="scientific">Turneriella parva (strain ATCC BAA-1111 / DSM 21527 / NCTC 11395 / H)</name>
    <name type="common">Leptospira parva</name>
    <dbReference type="NCBI Taxonomy" id="869212"/>
    <lineage>
        <taxon>Bacteria</taxon>
        <taxon>Pseudomonadati</taxon>
        <taxon>Spirochaetota</taxon>
        <taxon>Spirochaetia</taxon>
        <taxon>Leptospirales</taxon>
        <taxon>Leptospiraceae</taxon>
        <taxon>Turneriella</taxon>
    </lineage>
</organism>
<protein>
    <submittedName>
        <fullName evidence="9">Oxidoreductase FAD/NAD(P)-binding domain protein</fullName>
    </submittedName>
</protein>
<dbReference type="GO" id="GO:0016491">
    <property type="term" value="F:oxidoreductase activity"/>
    <property type="evidence" value="ECO:0007669"/>
    <property type="project" value="UniProtKB-KW"/>
</dbReference>
<feature type="binding site" evidence="7">
    <location>
        <begin position="216"/>
        <end position="217"/>
    </location>
    <ligand>
        <name>NADP(+)</name>
        <dbReference type="ChEBI" id="CHEBI:58349"/>
    </ligand>
</feature>
<dbReference type="RefSeq" id="WP_014804874.1">
    <property type="nucleotide sequence ID" value="NC_018020.1"/>
</dbReference>
<evidence type="ECO:0000313" key="10">
    <source>
        <dbReference type="Proteomes" id="UP000006048"/>
    </source>
</evidence>
<evidence type="ECO:0000256" key="3">
    <source>
        <dbReference type="ARBA" id="ARBA00022827"/>
    </source>
</evidence>
<feature type="binding site" evidence="7">
    <location>
        <position position="160"/>
    </location>
    <ligand>
        <name>NADP(+)</name>
        <dbReference type="ChEBI" id="CHEBI:58349"/>
    </ligand>
</feature>
<dbReference type="PIRSF" id="PIRSF000361">
    <property type="entry name" value="Frd-NADP+_RD"/>
    <property type="match status" value="1"/>
</dbReference>
<dbReference type="OrthoDB" id="9806195at2"/>
<keyword evidence="10" id="KW-1185">Reference proteome</keyword>
<evidence type="ECO:0000256" key="5">
    <source>
        <dbReference type="ARBA" id="ARBA00023002"/>
    </source>
</evidence>
<dbReference type="PANTHER" id="PTHR43314">
    <property type="match status" value="1"/>
</dbReference>